<keyword evidence="3" id="KW-1185">Reference proteome</keyword>
<dbReference type="Proteomes" id="UP000198885">
    <property type="component" value="Unassembled WGS sequence"/>
</dbReference>
<evidence type="ECO:0000313" key="2">
    <source>
        <dbReference type="EMBL" id="SES31299.1"/>
    </source>
</evidence>
<feature type="transmembrane region" description="Helical" evidence="1">
    <location>
        <begin position="63"/>
        <end position="83"/>
    </location>
</feature>
<feature type="transmembrane region" description="Helical" evidence="1">
    <location>
        <begin position="39"/>
        <end position="56"/>
    </location>
</feature>
<keyword evidence="1" id="KW-0812">Transmembrane</keyword>
<name>A0A1H9WBX9_9RHOB</name>
<accession>A0A1H9WBX9</accession>
<feature type="transmembrane region" description="Helical" evidence="1">
    <location>
        <begin position="95"/>
        <end position="114"/>
    </location>
</feature>
<dbReference type="AlphaFoldDB" id="A0A1H9WBX9"/>
<evidence type="ECO:0000256" key="1">
    <source>
        <dbReference type="SAM" id="Phobius"/>
    </source>
</evidence>
<sequence length="196" mass="21159">MTTLTAIRPRLAPFAVITGAYVLCHGLVALLVTPLQTRLLGDVTAFASLLYLPHGVRVLATWYWGWLAALPLCLGAFLAELLFSSTPIGTITHPVLLGSILMGAVSAPLTFELFRRFNTPLGRHGSRQVRWTGLIAAGAVSSVINSVGQTLIFGGLILSEQFLSVLVLYALGDLIGLVVCMVFMMLVFRHLRTRGI</sequence>
<dbReference type="EMBL" id="FOGU01000010">
    <property type="protein sequence ID" value="SES31299.1"/>
    <property type="molecule type" value="Genomic_DNA"/>
</dbReference>
<feature type="transmembrane region" description="Helical" evidence="1">
    <location>
        <begin position="163"/>
        <end position="188"/>
    </location>
</feature>
<feature type="transmembrane region" description="Helical" evidence="1">
    <location>
        <begin position="12"/>
        <end position="33"/>
    </location>
</feature>
<reference evidence="2 3" key="1">
    <citation type="submission" date="2016-10" db="EMBL/GenBank/DDBJ databases">
        <authorList>
            <person name="de Groot N.N."/>
        </authorList>
    </citation>
    <scope>NUCLEOTIDE SEQUENCE [LARGE SCALE GENOMIC DNA]</scope>
    <source>
        <strain evidence="2 3">DSM 23042</strain>
    </source>
</reference>
<proteinExistence type="predicted"/>
<evidence type="ECO:0008006" key="4">
    <source>
        <dbReference type="Google" id="ProtNLM"/>
    </source>
</evidence>
<organism evidence="2 3">
    <name type="scientific">Tranquillimonas rosea</name>
    <dbReference type="NCBI Taxonomy" id="641238"/>
    <lineage>
        <taxon>Bacteria</taxon>
        <taxon>Pseudomonadati</taxon>
        <taxon>Pseudomonadota</taxon>
        <taxon>Alphaproteobacteria</taxon>
        <taxon>Rhodobacterales</taxon>
        <taxon>Roseobacteraceae</taxon>
        <taxon>Tranquillimonas</taxon>
    </lineage>
</organism>
<dbReference type="STRING" id="641238.SAMN04490244_11038"/>
<gene>
    <name evidence="2" type="ORF">SAMN04490244_11038</name>
</gene>
<feature type="transmembrane region" description="Helical" evidence="1">
    <location>
        <begin position="134"/>
        <end position="157"/>
    </location>
</feature>
<protein>
    <recommendedName>
        <fullName evidence="4">MASE1 protein</fullName>
    </recommendedName>
</protein>
<keyword evidence="1" id="KW-1133">Transmembrane helix</keyword>
<keyword evidence="1" id="KW-0472">Membrane</keyword>
<dbReference type="RefSeq" id="WP_092695325.1">
    <property type="nucleotide sequence ID" value="NZ_FOGU01000010.1"/>
</dbReference>
<evidence type="ECO:0000313" key="3">
    <source>
        <dbReference type="Proteomes" id="UP000198885"/>
    </source>
</evidence>
<dbReference type="OrthoDB" id="7849442at2"/>